<comment type="caution">
    <text evidence="4">The sequence shown here is derived from an EMBL/GenBank/DDBJ whole genome shotgun (WGS) entry which is preliminary data.</text>
</comment>
<reference evidence="4" key="1">
    <citation type="journal article" date="2021" name="Antonie Van Leeuwenhoek">
        <title>Draft genome and description of Waterburya agarophytonicola gen. nov. sp. nov. (Pleurocapsales, Cyanobacteria): a seaweed symbiont.</title>
        <authorList>
            <person name="Bonthond G."/>
            <person name="Shalygin S."/>
            <person name="Bayer T."/>
            <person name="Weinberger F."/>
        </authorList>
    </citation>
    <scope>NUCLEOTIDE SEQUENCE</scope>
    <source>
        <strain evidence="4">KI4</strain>
    </source>
</reference>
<organism evidence="4 5">
    <name type="scientific">Waterburya agarophytonicola KI4</name>
    <dbReference type="NCBI Taxonomy" id="2874699"/>
    <lineage>
        <taxon>Bacteria</taxon>
        <taxon>Bacillati</taxon>
        <taxon>Cyanobacteriota</taxon>
        <taxon>Cyanophyceae</taxon>
        <taxon>Pleurocapsales</taxon>
        <taxon>Hyellaceae</taxon>
        <taxon>Waterburya</taxon>
        <taxon>Waterburya agarophytonicola</taxon>
    </lineage>
</organism>
<feature type="domain" description="FAD-binding" evidence="3">
    <location>
        <begin position="8"/>
        <end position="346"/>
    </location>
</feature>
<dbReference type="NCBIfam" id="NF006091">
    <property type="entry name" value="PRK08243.1"/>
    <property type="match status" value="1"/>
</dbReference>
<accession>A0A964BRY4</accession>
<dbReference type="SUPFAM" id="SSF54373">
    <property type="entry name" value="FAD-linked reductases, C-terminal domain"/>
    <property type="match status" value="1"/>
</dbReference>
<keyword evidence="4" id="KW-0560">Oxidoreductase</keyword>
<dbReference type="PANTHER" id="PTHR43004:SF3">
    <property type="entry name" value="P-HYDROXYBENZOATE HYDROXYLASE"/>
    <property type="match status" value="1"/>
</dbReference>
<keyword evidence="5" id="KW-1185">Reference proteome</keyword>
<name>A0A964BRY4_9CYAN</name>
<evidence type="ECO:0000313" key="4">
    <source>
        <dbReference type="EMBL" id="MCC0177682.1"/>
    </source>
</evidence>
<protein>
    <submittedName>
        <fullName evidence="4">4-hydroxybenzoate 3-monooxygenase</fullName>
        <ecNumber evidence="4">1.14.13.2</ecNumber>
    </submittedName>
</protein>
<keyword evidence="2" id="KW-0274">FAD</keyword>
<dbReference type="Proteomes" id="UP000729733">
    <property type="component" value="Unassembled WGS sequence"/>
</dbReference>
<gene>
    <name evidence="4" type="ORF">I4641_11900</name>
</gene>
<keyword evidence="1" id="KW-0285">Flavoprotein</keyword>
<evidence type="ECO:0000313" key="5">
    <source>
        <dbReference type="Proteomes" id="UP000729733"/>
    </source>
</evidence>
<dbReference type="RefSeq" id="WP_229640747.1">
    <property type="nucleotide sequence ID" value="NZ_JADWDC010000027.1"/>
</dbReference>
<evidence type="ECO:0000259" key="3">
    <source>
        <dbReference type="Pfam" id="PF01494"/>
    </source>
</evidence>
<dbReference type="InterPro" id="IPR036188">
    <property type="entry name" value="FAD/NAD-bd_sf"/>
</dbReference>
<evidence type="ECO:0000256" key="2">
    <source>
        <dbReference type="ARBA" id="ARBA00022827"/>
    </source>
</evidence>
<dbReference type="GO" id="GO:0018659">
    <property type="term" value="F:4-hydroxybenzoate 3-monooxygenase activity"/>
    <property type="evidence" value="ECO:0007669"/>
    <property type="project" value="UniProtKB-EC"/>
</dbReference>
<dbReference type="PANTHER" id="PTHR43004">
    <property type="entry name" value="TRK SYSTEM POTASSIUM UPTAKE PROTEIN"/>
    <property type="match status" value="1"/>
</dbReference>
<dbReference type="InterPro" id="IPR002938">
    <property type="entry name" value="FAD-bd"/>
</dbReference>
<evidence type="ECO:0000256" key="1">
    <source>
        <dbReference type="ARBA" id="ARBA00022630"/>
    </source>
</evidence>
<dbReference type="Gene3D" id="3.30.9.10">
    <property type="entry name" value="D-Amino Acid Oxidase, subunit A, domain 2"/>
    <property type="match status" value="1"/>
</dbReference>
<proteinExistence type="predicted"/>
<dbReference type="AlphaFoldDB" id="A0A964BRY4"/>
<dbReference type="GO" id="GO:0071949">
    <property type="term" value="F:FAD binding"/>
    <property type="evidence" value="ECO:0007669"/>
    <property type="project" value="InterPro"/>
</dbReference>
<dbReference type="Gene3D" id="3.50.50.60">
    <property type="entry name" value="FAD/NAD(P)-binding domain"/>
    <property type="match status" value="1"/>
</dbReference>
<dbReference type="EMBL" id="JADWDC010000027">
    <property type="protein sequence ID" value="MCC0177682.1"/>
    <property type="molecule type" value="Genomic_DNA"/>
</dbReference>
<dbReference type="EC" id="1.14.13.2" evidence="4"/>
<dbReference type="Pfam" id="PF01494">
    <property type="entry name" value="FAD_binding_3"/>
    <property type="match status" value="1"/>
</dbReference>
<dbReference type="SUPFAM" id="SSF51905">
    <property type="entry name" value="FAD/NAD(P)-binding domain"/>
    <property type="match status" value="1"/>
</dbReference>
<dbReference type="InterPro" id="IPR050641">
    <property type="entry name" value="RIFMO-like"/>
</dbReference>
<sequence>MSINQIATKVCIIGAGPAGLLIANILRQNHIPCIVIEKYSQAEIYARSRAGLVDNQTVTILKEHGLSDRLFAEGIPHGKCEFRTPEKSFILDYARKCQGQTHYTYPQQEILVDLIEKFEQAAGEILFNTQGIKITNNSHGAWIKCQQNGKTLLIKCDFIAGCDGFHGVSRASIPETITKPYGKDFDYAWLAITAEAPPSTEHIIYGLHPNGFAGHMLRNEKISRYYLQIPLEDKVVDWSDSRIWSELHLRLAKDGWKLTEGKIIGKQILKMRSFATQTMQHCRLFLAGDSAHIMTPAGGKGMNLAIQDADVLGKSFVSYYRYHDNLPLKKYSQNRIPAIRQTQQFSESLLHMINVQDNTIEGKSQQRVQQFKRSQLMNSEIYALDFARKYVGYLPGDRSASKSITAKKTTQVIKLNPAELPPLRVG</sequence>
<dbReference type="PRINTS" id="PR00420">
    <property type="entry name" value="RNGMNOXGNASE"/>
</dbReference>